<organism evidence="2">
    <name type="scientific">Agromyces sp. G08B096</name>
    <dbReference type="NCBI Taxonomy" id="3156399"/>
    <lineage>
        <taxon>Bacteria</taxon>
        <taxon>Bacillati</taxon>
        <taxon>Actinomycetota</taxon>
        <taxon>Actinomycetes</taxon>
        <taxon>Micrococcales</taxon>
        <taxon>Microbacteriaceae</taxon>
        <taxon>Agromyces</taxon>
    </lineage>
</organism>
<feature type="transmembrane region" description="Helical" evidence="1">
    <location>
        <begin position="34"/>
        <end position="57"/>
    </location>
</feature>
<dbReference type="EMBL" id="CP158374">
    <property type="protein sequence ID" value="XBX81015.1"/>
    <property type="molecule type" value="Genomic_DNA"/>
</dbReference>
<dbReference type="RefSeq" id="WP_350347041.1">
    <property type="nucleotide sequence ID" value="NZ_CP158374.1"/>
</dbReference>
<evidence type="ECO:0000313" key="2">
    <source>
        <dbReference type="EMBL" id="XBX81015.1"/>
    </source>
</evidence>
<proteinExistence type="predicted"/>
<gene>
    <name evidence="2" type="ORF">ABIQ69_10360</name>
</gene>
<name>A0AAU7W4V9_9MICO</name>
<keyword evidence="1" id="KW-0472">Membrane</keyword>
<accession>A0AAU7W4V9</accession>
<dbReference type="AlphaFoldDB" id="A0AAU7W4V9"/>
<keyword evidence="1" id="KW-1133">Transmembrane helix</keyword>
<feature type="transmembrane region" description="Helical" evidence="1">
    <location>
        <begin position="7"/>
        <end position="28"/>
    </location>
</feature>
<evidence type="ECO:0008006" key="3">
    <source>
        <dbReference type="Google" id="ProtNLM"/>
    </source>
</evidence>
<sequence length="205" mass="22425">MPRFKPLLLWEPFPYLVVLVLLLATGFIRPDAPAWLLWPFLVLLVAAIGFVVVRFAAERRPANPDRWGDLSTLDGLELVDAPGAVQQVRTVVPVEDAQRHQGAIELARLHGGVAQTAVLVPRASRWLSPRYRVGVQLVGAADSGGRPRHAGFLTADAQERWGGRLDALRTRGRYVRVPAFITGAERPFGVELDLSGVDGIEASAR</sequence>
<reference evidence="2" key="1">
    <citation type="submission" date="2024-05" db="EMBL/GenBank/DDBJ databases">
        <authorList>
            <person name="Yu L."/>
        </authorList>
    </citation>
    <scope>NUCLEOTIDE SEQUENCE</scope>
    <source>
        <strain evidence="2">G08B096</strain>
    </source>
</reference>
<keyword evidence="1" id="KW-0812">Transmembrane</keyword>
<evidence type="ECO:0000256" key="1">
    <source>
        <dbReference type="SAM" id="Phobius"/>
    </source>
</evidence>
<protein>
    <recommendedName>
        <fullName evidence="3">DUF58 domain-containing protein</fullName>
    </recommendedName>
</protein>